<keyword evidence="1" id="KW-0732">Signal</keyword>
<evidence type="ECO:0000256" key="1">
    <source>
        <dbReference type="SAM" id="SignalP"/>
    </source>
</evidence>
<organism evidence="2 3">
    <name type="scientific">Crucibulum laeve</name>
    <dbReference type="NCBI Taxonomy" id="68775"/>
    <lineage>
        <taxon>Eukaryota</taxon>
        <taxon>Fungi</taxon>
        <taxon>Dikarya</taxon>
        <taxon>Basidiomycota</taxon>
        <taxon>Agaricomycotina</taxon>
        <taxon>Agaricomycetes</taxon>
        <taxon>Agaricomycetidae</taxon>
        <taxon>Agaricales</taxon>
        <taxon>Agaricineae</taxon>
        <taxon>Nidulariaceae</taxon>
        <taxon>Crucibulum</taxon>
    </lineage>
</organism>
<keyword evidence="3" id="KW-1185">Reference proteome</keyword>
<name>A0A5C3MK94_9AGAR</name>
<accession>A0A5C3MK94</accession>
<proteinExistence type="predicted"/>
<reference evidence="2 3" key="1">
    <citation type="journal article" date="2019" name="Nat. Ecol. Evol.">
        <title>Megaphylogeny resolves global patterns of mushroom evolution.</title>
        <authorList>
            <person name="Varga T."/>
            <person name="Krizsan K."/>
            <person name="Foldi C."/>
            <person name="Dima B."/>
            <person name="Sanchez-Garcia M."/>
            <person name="Sanchez-Ramirez S."/>
            <person name="Szollosi G.J."/>
            <person name="Szarkandi J.G."/>
            <person name="Papp V."/>
            <person name="Albert L."/>
            <person name="Andreopoulos W."/>
            <person name="Angelini C."/>
            <person name="Antonin V."/>
            <person name="Barry K.W."/>
            <person name="Bougher N.L."/>
            <person name="Buchanan P."/>
            <person name="Buyck B."/>
            <person name="Bense V."/>
            <person name="Catcheside P."/>
            <person name="Chovatia M."/>
            <person name="Cooper J."/>
            <person name="Damon W."/>
            <person name="Desjardin D."/>
            <person name="Finy P."/>
            <person name="Geml J."/>
            <person name="Haridas S."/>
            <person name="Hughes K."/>
            <person name="Justo A."/>
            <person name="Karasinski D."/>
            <person name="Kautmanova I."/>
            <person name="Kiss B."/>
            <person name="Kocsube S."/>
            <person name="Kotiranta H."/>
            <person name="LaButti K.M."/>
            <person name="Lechner B.E."/>
            <person name="Liimatainen K."/>
            <person name="Lipzen A."/>
            <person name="Lukacs Z."/>
            <person name="Mihaltcheva S."/>
            <person name="Morgado L.N."/>
            <person name="Niskanen T."/>
            <person name="Noordeloos M.E."/>
            <person name="Ohm R.A."/>
            <person name="Ortiz-Santana B."/>
            <person name="Ovrebo C."/>
            <person name="Racz N."/>
            <person name="Riley R."/>
            <person name="Savchenko A."/>
            <person name="Shiryaev A."/>
            <person name="Soop K."/>
            <person name="Spirin V."/>
            <person name="Szebenyi C."/>
            <person name="Tomsovsky M."/>
            <person name="Tulloss R.E."/>
            <person name="Uehling J."/>
            <person name="Grigoriev I.V."/>
            <person name="Vagvolgyi C."/>
            <person name="Papp T."/>
            <person name="Martin F.M."/>
            <person name="Miettinen O."/>
            <person name="Hibbett D.S."/>
            <person name="Nagy L.G."/>
        </authorList>
    </citation>
    <scope>NUCLEOTIDE SEQUENCE [LARGE SCALE GENOMIC DNA]</scope>
    <source>
        <strain evidence="2 3">CBS 166.37</strain>
    </source>
</reference>
<feature type="signal peptide" evidence="1">
    <location>
        <begin position="1"/>
        <end position="20"/>
    </location>
</feature>
<feature type="chain" id="PRO_5023073900" evidence="1">
    <location>
        <begin position="21"/>
        <end position="226"/>
    </location>
</feature>
<dbReference type="OrthoDB" id="2310204at2759"/>
<evidence type="ECO:0000313" key="2">
    <source>
        <dbReference type="EMBL" id="TFK44318.1"/>
    </source>
</evidence>
<protein>
    <submittedName>
        <fullName evidence="2">Uncharacterized protein</fullName>
    </submittedName>
</protein>
<sequence length="226" mass="24778">MLRSKCWSFVVLGVALFAASAPISRRDAVDYYDPRTLSGSLLNRSGSGGEPLNVIISGKSTPEVLTPAGFLDYARAVGMSEECLGLHHGTKQLANLGDGNGWVEEREVLREHFFLPFFGTCLETMVGGNHLRVFRQDGPKANSGALFLAVSQEMDLSSHHMIIPNGYDIGRDRFVQRAVGTKAYYDKTYETTLQNITGMLPSGNRGVNHRIAQDGVIKLLTVTMKK</sequence>
<dbReference type="AlphaFoldDB" id="A0A5C3MK94"/>
<gene>
    <name evidence="2" type="ORF">BDQ12DRAFT_595312</name>
</gene>
<evidence type="ECO:0000313" key="3">
    <source>
        <dbReference type="Proteomes" id="UP000308652"/>
    </source>
</evidence>
<dbReference type="Proteomes" id="UP000308652">
    <property type="component" value="Unassembled WGS sequence"/>
</dbReference>
<dbReference type="EMBL" id="ML213590">
    <property type="protein sequence ID" value="TFK44318.1"/>
    <property type="molecule type" value="Genomic_DNA"/>
</dbReference>